<dbReference type="Proteomes" id="UP000004995">
    <property type="component" value="Unassembled WGS sequence"/>
</dbReference>
<reference evidence="2" key="1">
    <citation type="journal article" date="2012" name="Nat. Biotechnol.">
        <title>Reference genome sequence of the model plant Setaria.</title>
        <authorList>
            <person name="Bennetzen J.L."/>
            <person name="Schmutz J."/>
            <person name="Wang H."/>
            <person name="Percifield R."/>
            <person name="Hawkins J."/>
            <person name="Pontaroli A.C."/>
            <person name="Estep M."/>
            <person name="Feng L."/>
            <person name="Vaughn J.N."/>
            <person name="Grimwood J."/>
            <person name="Jenkins J."/>
            <person name="Barry K."/>
            <person name="Lindquist E."/>
            <person name="Hellsten U."/>
            <person name="Deshpande S."/>
            <person name="Wang X."/>
            <person name="Wu X."/>
            <person name="Mitros T."/>
            <person name="Triplett J."/>
            <person name="Yang X."/>
            <person name="Ye C.Y."/>
            <person name="Mauro-Herrera M."/>
            <person name="Wang L."/>
            <person name="Li P."/>
            <person name="Sharma M."/>
            <person name="Sharma R."/>
            <person name="Ronald P.C."/>
            <person name="Panaud O."/>
            <person name="Kellogg E.A."/>
            <person name="Brutnell T.P."/>
            <person name="Doust A.N."/>
            <person name="Tuskan G.A."/>
            <person name="Rokhsar D."/>
            <person name="Devos K.M."/>
        </authorList>
    </citation>
    <scope>NUCLEOTIDE SEQUENCE [LARGE SCALE GENOMIC DNA]</scope>
    <source>
        <strain evidence="2">cv. Yugu1</strain>
    </source>
</reference>
<dbReference type="Gramene" id="KQL16842">
    <property type="protein sequence ID" value="KQL16842"/>
    <property type="gene ID" value="SETIT_025482mg"/>
</dbReference>
<evidence type="ECO:0000313" key="2">
    <source>
        <dbReference type="Proteomes" id="UP000004995"/>
    </source>
</evidence>
<organism evidence="1 2">
    <name type="scientific">Setaria italica</name>
    <name type="common">Foxtail millet</name>
    <name type="synonym">Panicum italicum</name>
    <dbReference type="NCBI Taxonomy" id="4555"/>
    <lineage>
        <taxon>Eukaryota</taxon>
        <taxon>Viridiplantae</taxon>
        <taxon>Streptophyta</taxon>
        <taxon>Embryophyta</taxon>
        <taxon>Tracheophyta</taxon>
        <taxon>Spermatophyta</taxon>
        <taxon>Magnoliopsida</taxon>
        <taxon>Liliopsida</taxon>
        <taxon>Poales</taxon>
        <taxon>Poaceae</taxon>
        <taxon>PACMAD clade</taxon>
        <taxon>Panicoideae</taxon>
        <taxon>Panicodae</taxon>
        <taxon>Paniceae</taxon>
        <taxon>Cenchrinae</taxon>
        <taxon>Setaria</taxon>
    </lineage>
</organism>
<accession>K3ZFY0</accession>
<proteinExistence type="predicted"/>
<dbReference type="HOGENOM" id="CLU_3360576_0_0_1"/>
<sequence>MWHLEKVVLMLWSTPSKLTLELLLGCRFTLPPLFLY</sequence>
<dbReference type="InParanoid" id="K3ZFY0"/>
<name>K3ZFY0_SETIT</name>
<keyword evidence="2" id="KW-1185">Reference proteome</keyword>
<dbReference type="EMBL" id="AGNK02002071">
    <property type="status" value="NOT_ANNOTATED_CDS"/>
    <property type="molecule type" value="Genomic_DNA"/>
</dbReference>
<dbReference type="AlphaFoldDB" id="K3ZFY0"/>
<dbReference type="EnsemblPlants" id="KQL16842">
    <property type="protein sequence ID" value="KQL16842"/>
    <property type="gene ID" value="SETIT_025482mg"/>
</dbReference>
<evidence type="ECO:0000313" key="1">
    <source>
        <dbReference type="EnsemblPlants" id="KQL16842"/>
    </source>
</evidence>
<protein>
    <submittedName>
        <fullName evidence="1">Uncharacterized protein</fullName>
    </submittedName>
</protein>
<reference evidence="1" key="2">
    <citation type="submission" date="2018-08" db="UniProtKB">
        <authorList>
            <consortium name="EnsemblPlants"/>
        </authorList>
    </citation>
    <scope>IDENTIFICATION</scope>
    <source>
        <strain evidence="1">Yugu1</strain>
    </source>
</reference>